<protein>
    <submittedName>
        <fullName evidence="1">Uncharacterized protein</fullName>
    </submittedName>
</protein>
<proteinExistence type="predicted"/>
<comment type="caution">
    <text evidence="1">The sequence shown here is derived from an EMBL/GenBank/DDBJ whole genome shotgun (WGS) entry which is preliminary data.</text>
</comment>
<gene>
    <name evidence="1" type="ORF">J5W02_06415</name>
</gene>
<keyword evidence="2" id="KW-1185">Reference proteome</keyword>
<dbReference type="EMBL" id="JAGFNZ010000002">
    <property type="protein sequence ID" value="MBW7572444.1"/>
    <property type="molecule type" value="Genomic_DNA"/>
</dbReference>
<name>A0ABS7DMV4_9FIRM</name>
<sequence>MERQEIVDTLRNLSQQAEQNGLKKVLMPQILPTDMADSKRIDELMLTGELPETFTSYDIPFLLHFIADMIEE</sequence>
<evidence type="ECO:0000313" key="1">
    <source>
        <dbReference type="EMBL" id="MBW7572444.1"/>
    </source>
</evidence>
<dbReference type="RefSeq" id="WP_219964849.1">
    <property type="nucleotide sequence ID" value="NZ_JAGFNZ010000002.1"/>
</dbReference>
<reference evidence="1 2" key="1">
    <citation type="submission" date="2021-03" db="EMBL/GenBank/DDBJ databases">
        <title>Caproiciproducens sp. nov. isolated from feces of cow.</title>
        <authorList>
            <person name="Choi J.-Y."/>
        </authorList>
    </citation>
    <scope>NUCLEOTIDE SEQUENCE [LARGE SCALE GENOMIC DNA]</scope>
    <source>
        <strain evidence="1 2">AGMB10547</strain>
    </source>
</reference>
<organism evidence="1 2">
    <name type="scientific">Caproiciproducens faecalis</name>
    <dbReference type="NCBI Taxonomy" id="2820301"/>
    <lineage>
        <taxon>Bacteria</taxon>
        <taxon>Bacillati</taxon>
        <taxon>Bacillota</taxon>
        <taxon>Clostridia</taxon>
        <taxon>Eubacteriales</taxon>
        <taxon>Acutalibacteraceae</taxon>
        <taxon>Caproiciproducens</taxon>
    </lineage>
</organism>
<dbReference type="Proteomes" id="UP000719942">
    <property type="component" value="Unassembled WGS sequence"/>
</dbReference>
<accession>A0ABS7DMV4</accession>
<evidence type="ECO:0000313" key="2">
    <source>
        <dbReference type="Proteomes" id="UP000719942"/>
    </source>
</evidence>